<organism evidence="2 3">
    <name type="scientific">Staphylococcus gallinarum</name>
    <dbReference type="NCBI Taxonomy" id="1293"/>
    <lineage>
        <taxon>Bacteria</taxon>
        <taxon>Bacillati</taxon>
        <taxon>Bacillota</taxon>
        <taxon>Bacilli</taxon>
        <taxon>Bacillales</taxon>
        <taxon>Staphylococcaceae</taxon>
        <taxon>Staphylococcus</taxon>
    </lineage>
</organism>
<protein>
    <submittedName>
        <fullName evidence="2">Uncharacterized protein</fullName>
    </submittedName>
</protein>
<dbReference type="Proteomes" id="UP000321057">
    <property type="component" value="Unassembled WGS sequence"/>
</dbReference>
<dbReference type="EMBL" id="BKAX01000007">
    <property type="protein sequence ID" value="GEQ06552.1"/>
    <property type="molecule type" value="Genomic_DNA"/>
</dbReference>
<evidence type="ECO:0000313" key="3">
    <source>
        <dbReference type="Proteomes" id="UP000321057"/>
    </source>
</evidence>
<evidence type="ECO:0000256" key="1">
    <source>
        <dbReference type="SAM" id="MobiDB-lite"/>
    </source>
</evidence>
<comment type="caution">
    <text evidence="2">The sequence shown here is derived from an EMBL/GenBank/DDBJ whole genome shotgun (WGS) entry which is preliminary data.</text>
</comment>
<sequence length="233" mass="27185">MARTKTQKQLTIAKTKSENIVEWFVNDAHWKVLSENLELGKTAIFKYKKNLKEISDVESAFDALAEVFTLKQLNTVISVFNDHLEHPEKYEKPRKKSEINLEEQADTVKKHMKDMNMDYLSYNKQIDNAKNEKLDETAEKVTEKSVESPSERPKEETKEELLARQSREAKEARKEIDELPKGSPERAQKEAEFERSKAKRINEFWEAQKKEGKVGESKPKKKNNINKLLGFDK</sequence>
<evidence type="ECO:0000313" key="2">
    <source>
        <dbReference type="EMBL" id="GEQ06552.1"/>
    </source>
</evidence>
<keyword evidence="3" id="KW-1185">Reference proteome</keyword>
<feature type="compositionally biased region" description="Basic and acidic residues" evidence="1">
    <location>
        <begin position="130"/>
        <end position="218"/>
    </location>
</feature>
<proteinExistence type="predicted"/>
<gene>
    <name evidence="2" type="ORF">SGA02_23800</name>
</gene>
<feature type="region of interest" description="Disordered" evidence="1">
    <location>
        <begin position="130"/>
        <end position="233"/>
    </location>
</feature>
<accession>A0ABQ0Y567</accession>
<name>A0ABQ0Y567_STAGA</name>
<reference evidence="2 3" key="1">
    <citation type="submission" date="2019-07" db="EMBL/GenBank/DDBJ databases">
        <title>Whole genome shotgun sequence of Staphylococcus gallinarum NBRC 109767.</title>
        <authorList>
            <person name="Hosoyama A."/>
            <person name="Uohara A."/>
            <person name="Ohji S."/>
            <person name="Ichikawa N."/>
        </authorList>
    </citation>
    <scope>NUCLEOTIDE SEQUENCE [LARGE SCALE GENOMIC DNA]</scope>
    <source>
        <strain evidence="2 3">NBRC 109767</strain>
    </source>
</reference>
<dbReference type="RefSeq" id="WP_071225808.1">
    <property type="nucleotide sequence ID" value="NZ_BKAX01000007.1"/>
</dbReference>